<gene>
    <name evidence="1" type="ORF">LYNGBM3L_61920</name>
</gene>
<name>F4Y0J4_9CYAN</name>
<sequence>MNPLVEPRIPLTPNQRLWCEAPAKLADLPYLPDVSIQLSAISYQLSAISYQLSAISLWVTG</sequence>
<keyword evidence="2" id="KW-1185">Reference proteome</keyword>
<protein>
    <submittedName>
        <fullName evidence="1">Uncharacterized protein</fullName>
    </submittedName>
</protein>
<evidence type="ECO:0000313" key="2">
    <source>
        <dbReference type="Proteomes" id="UP000003959"/>
    </source>
</evidence>
<evidence type="ECO:0000313" key="1">
    <source>
        <dbReference type="EMBL" id="EGJ29618.1"/>
    </source>
</evidence>
<dbReference type="HOGENOM" id="CLU_2917592_0_0_3"/>
<accession>F4Y0J4</accession>
<organism evidence="1 2">
    <name type="scientific">Moorena producens 3L</name>
    <dbReference type="NCBI Taxonomy" id="489825"/>
    <lineage>
        <taxon>Bacteria</taxon>
        <taxon>Bacillati</taxon>
        <taxon>Cyanobacteriota</taxon>
        <taxon>Cyanophyceae</taxon>
        <taxon>Coleofasciculales</taxon>
        <taxon>Coleofasciculaceae</taxon>
        <taxon>Moorena</taxon>
    </lineage>
</organism>
<proteinExistence type="predicted"/>
<dbReference type="AlphaFoldDB" id="F4Y0J4"/>
<dbReference type="EMBL" id="GL890968">
    <property type="protein sequence ID" value="EGJ29618.1"/>
    <property type="molecule type" value="Genomic_DNA"/>
</dbReference>
<reference evidence="2" key="1">
    <citation type="journal article" date="2011" name="Proc. Natl. Acad. Sci. U.S.A.">
        <title>Genomic insights into the physiology and ecology of the marine filamentous cyanobacterium Lyngbya majuscula.</title>
        <authorList>
            <person name="Jones A.C."/>
            <person name="Monroe E.A."/>
            <person name="Podell S."/>
            <person name="Hess W.R."/>
            <person name="Klages S."/>
            <person name="Esquenazi E."/>
            <person name="Niessen S."/>
            <person name="Hoover H."/>
            <person name="Rothmann M."/>
            <person name="Lasken R.S."/>
            <person name="Yates J.R.III."/>
            <person name="Reinhardt R."/>
            <person name="Kube M."/>
            <person name="Burkart M.D."/>
            <person name="Allen E.E."/>
            <person name="Dorrestein P.C."/>
            <person name="Gerwick W.H."/>
            <person name="Gerwick L."/>
        </authorList>
    </citation>
    <scope>NUCLEOTIDE SEQUENCE [LARGE SCALE GENOMIC DNA]</scope>
    <source>
        <strain evidence="2">3L</strain>
    </source>
</reference>
<dbReference type="Proteomes" id="UP000003959">
    <property type="component" value="Unassembled WGS sequence"/>
</dbReference>